<evidence type="ECO:0000256" key="4">
    <source>
        <dbReference type="SAM" id="Coils"/>
    </source>
</evidence>
<name>A0A7X1B8G5_9BACT</name>
<accession>A0A7X1B8G5</accession>
<proteinExistence type="inferred from homology"/>
<dbReference type="Proteomes" id="UP000526501">
    <property type="component" value="Unassembled WGS sequence"/>
</dbReference>
<feature type="coiled-coil region" evidence="4">
    <location>
        <begin position="111"/>
        <end position="183"/>
    </location>
</feature>
<evidence type="ECO:0000256" key="2">
    <source>
        <dbReference type="ARBA" id="ARBA00009477"/>
    </source>
</evidence>
<sequence length="444" mass="47392">MKKRYWITGILIVVGGLAFVSRMNKGEEITEVTVGKVSKGDITSIVTATGKVYPEVEVSISSEVAGEIIELGVKDGQKVEKGDLLVSVNPDRLEAQVLQQEAALRASKSNASEAKARLLQTELDLKRLKSLFEKGFATQEQVDEGETNLEIARASYQATLSRIEQQEMQLKEANDSLAKATSYSPISGTITSLSSELGDRVVGTGQFEGTEIMTVADLSQMEIQVDVSESDIVQVKIGDTATIEIDALPDQEFKGEVSAIANSATGGENSSDQLTTFQVKVRLIDPTDQIRPGMTATADIKTETVTDVLKIPLQAVTVRSKAEVAKQLGEGGSEEEGERPSGQGHPNGSGSGGGPGGPPSGAGGFGKKDNLERIVFVFENDKVSLVRVKTGLADNRSIEIQSGLEEGQQIVTGGYRVLTRELEHGKTVKIAENKAGGNFQRPNK</sequence>
<dbReference type="AlphaFoldDB" id="A0A7X1B8G5"/>
<dbReference type="InterPro" id="IPR058627">
    <property type="entry name" value="MdtA-like_C"/>
</dbReference>
<dbReference type="PANTHER" id="PTHR30469:SF33">
    <property type="entry name" value="SLR1207 PROTEIN"/>
    <property type="match status" value="1"/>
</dbReference>
<evidence type="ECO:0000256" key="5">
    <source>
        <dbReference type="SAM" id="MobiDB-lite"/>
    </source>
</evidence>
<reference evidence="9 10" key="1">
    <citation type="submission" date="2020-07" db="EMBL/GenBank/DDBJ databases">
        <authorList>
            <person name="Feng X."/>
        </authorList>
    </citation>
    <scope>NUCLEOTIDE SEQUENCE [LARGE SCALE GENOMIC DNA]</scope>
    <source>
        <strain evidence="9 10">JCM23202</strain>
    </source>
</reference>
<evidence type="ECO:0000259" key="8">
    <source>
        <dbReference type="Pfam" id="PF25990"/>
    </source>
</evidence>
<dbReference type="FunFam" id="2.40.30.170:FF:000010">
    <property type="entry name" value="Efflux RND transporter periplasmic adaptor subunit"/>
    <property type="match status" value="1"/>
</dbReference>
<dbReference type="InterPro" id="IPR058625">
    <property type="entry name" value="MdtA-like_BSH"/>
</dbReference>
<keyword evidence="10" id="KW-1185">Reference proteome</keyword>
<dbReference type="GO" id="GO:0015562">
    <property type="term" value="F:efflux transmembrane transporter activity"/>
    <property type="evidence" value="ECO:0007669"/>
    <property type="project" value="TreeGrafter"/>
</dbReference>
<dbReference type="GO" id="GO:1990281">
    <property type="term" value="C:efflux pump complex"/>
    <property type="evidence" value="ECO:0007669"/>
    <property type="project" value="TreeGrafter"/>
</dbReference>
<protein>
    <submittedName>
        <fullName evidence="9">Efflux RND transporter periplasmic adaptor subunit</fullName>
    </submittedName>
</protein>
<comment type="caution">
    <text evidence="9">The sequence shown here is derived from an EMBL/GenBank/DDBJ whole genome shotgun (WGS) entry which is preliminary data.</text>
</comment>
<dbReference type="InterPro" id="IPR006143">
    <property type="entry name" value="RND_pump_MFP"/>
</dbReference>
<dbReference type="InterPro" id="IPR058636">
    <property type="entry name" value="Beta-barrel_YknX"/>
</dbReference>
<evidence type="ECO:0000259" key="6">
    <source>
        <dbReference type="Pfam" id="PF25917"/>
    </source>
</evidence>
<dbReference type="Pfam" id="PF25917">
    <property type="entry name" value="BSH_RND"/>
    <property type="match status" value="1"/>
</dbReference>
<organism evidence="9 10">
    <name type="scientific">Pelagicoccus albus</name>
    <dbReference type="NCBI Taxonomy" id="415222"/>
    <lineage>
        <taxon>Bacteria</taxon>
        <taxon>Pseudomonadati</taxon>
        <taxon>Verrucomicrobiota</taxon>
        <taxon>Opitutia</taxon>
        <taxon>Puniceicoccales</taxon>
        <taxon>Pelagicoccaceae</taxon>
        <taxon>Pelagicoccus</taxon>
    </lineage>
</organism>
<dbReference type="PANTHER" id="PTHR30469">
    <property type="entry name" value="MULTIDRUG RESISTANCE PROTEIN MDTA"/>
    <property type="match status" value="1"/>
</dbReference>
<feature type="domain" description="Multidrug resistance protein MdtA-like C-terminal permuted SH3" evidence="7">
    <location>
        <begin position="375"/>
        <end position="414"/>
    </location>
</feature>
<dbReference type="Gene3D" id="2.40.420.20">
    <property type="match status" value="1"/>
</dbReference>
<evidence type="ECO:0000256" key="3">
    <source>
        <dbReference type="ARBA" id="ARBA00022448"/>
    </source>
</evidence>
<comment type="subcellular location">
    <subcellularLocation>
        <location evidence="1">Cell envelope</location>
    </subcellularLocation>
</comment>
<dbReference type="Gene3D" id="2.40.50.100">
    <property type="match status" value="1"/>
</dbReference>
<comment type="similarity">
    <text evidence="2">Belongs to the membrane fusion protein (MFP) (TC 8.A.1) family.</text>
</comment>
<dbReference type="RefSeq" id="WP_185661490.1">
    <property type="nucleotide sequence ID" value="NZ_CAWPOO010000013.1"/>
</dbReference>
<dbReference type="Pfam" id="PF25967">
    <property type="entry name" value="RND-MFP_C"/>
    <property type="match status" value="1"/>
</dbReference>
<dbReference type="Pfam" id="PF25990">
    <property type="entry name" value="Beta-barrel_YknX"/>
    <property type="match status" value="1"/>
</dbReference>
<feature type="domain" description="Multidrug resistance protein MdtA-like barrel-sandwich hybrid" evidence="6">
    <location>
        <begin position="58"/>
        <end position="97"/>
    </location>
</feature>
<evidence type="ECO:0000259" key="7">
    <source>
        <dbReference type="Pfam" id="PF25967"/>
    </source>
</evidence>
<feature type="region of interest" description="Disordered" evidence="5">
    <location>
        <begin position="324"/>
        <end position="366"/>
    </location>
</feature>
<dbReference type="Gene3D" id="1.10.287.470">
    <property type="entry name" value="Helix hairpin bin"/>
    <property type="match status" value="1"/>
</dbReference>
<dbReference type="NCBIfam" id="TIGR01730">
    <property type="entry name" value="RND_mfp"/>
    <property type="match status" value="1"/>
</dbReference>
<dbReference type="EMBL" id="JACHVC010000013">
    <property type="protein sequence ID" value="MBC2607615.1"/>
    <property type="molecule type" value="Genomic_DNA"/>
</dbReference>
<evidence type="ECO:0000256" key="1">
    <source>
        <dbReference type="ARBA" id="ARBA00004196"/>
    </source>
</evidence>
<keyword evidence="4" id="KW-0175">Coiled coil</keyword>
<feature type="compositionally biased region" description="Gly residues" evidence="5">
    <location>
        <begin position="345"/>
        <end position="365"/>
    </location>
</feature>
<dbReference type="SUPFAM" id="SSF111369">
    <property type="entry name" value="HlyD-like secretion proteins"/>
    <property type="match status" value="1"/>
</dbReference>
<dbReference type="Gene3D" id="2.40.30.170">
    <property type="match status" value="1"/>
</dbReference>
<evidence type="ECO:0000313" key="9">
    <source>
        <dbReference type="EMBL" id="MBC2607615.1"/>
    </source>
</evidence>
<keyword evidence="3" id="KW-0813">Transport</keyword>
<evidence type="ECO:0000313" key="10">
    <source>
        <dbReference type="Proteomes" id="UP000526501"/>
    </source>
</evidence>
<gene>
    <name evidence="9" type="ORF">H5P27_16300</name>
</gene>
<feature type="domain" description="YknX-like beta-barrel" evidence="8">
    <location>
        <begin position="221"/>
        <end position="300"/>
    </location>
</feature>